<organism evidence="2 3">
    <name type="scientific">Ceratodon purpureus</name>
    <name type="common">Fire moss</name>
    <name type="synonym">Dicranum purpureum</name>
    <dbReference type="NCBI Taxonomy" id="3225"/>
    <lineage>
        <taxon>Eukaryota</taxon>
        <taxon>Viridiplantae</taxon>
        <taxon>Streptophyta</taxon>
        <taxon>Embryophyta</taxon>
        <taxon>Bryophyta</taxon>
        <taxon>Bryophytina</taxon>
        <taxon>Bryopsida</taxon>
        <taxon>Dicranidae</taxon>
        <taxon>Pseudoditrichales</taxon>
        <taxon>Ditrichaceae</taxon>
        <taxon>Ceratodon</taxon>
    </lineage>
</organism>
<keyword evidence="1" id="KW-0732">Signal</keyword>
<accession>A0A8T0IYR1</accession>
<evidence type="ECO:0000313" key="2">
    <source>
        <dbReference type="EMBL" id="KAG0588377.1"/>
    </source>
</evidence>
<feature type="chain" id="PRO_5035790166" description="Secreted protein" evidence="1">
    <location>
        <begin position="19"/>
        <end position="73"/>
    </location>
</feature>
<evidence type="ECO:0008006" key="4">
    <source>
        <dbReference type="Google" id="ProtNLM"/>
    </source>
</evidence>
<evidence type="ECO:0000313" key="3">
    <source>
        <dbReference type="Proteomes" id="UP000822688"/>
    </source>
</evidence>
<dbReference type="AlphaFoldDB" id="A0A8T0IYR1"/>
<dbReference type="EMBL" id="CM026422">
    <property type="protein sequence ID" value="KAG0588377.1"/>
    <property type="molecule type" value="Genomic_DNA"/>
</dbReference>
<dbReference type="Proteomes" id="UP000822688">
    <property type="component" value="Chromosome 2"/>
</dbReference>
<keyword evidence="3" id="KW-1185">Reference proteome</keyword>
<comment type="caution">
    <text evidence="2">The sequence shown here is derived from an EMBL/GenBank/DDBJ whole genome shotgun (WGS) entry which is preliminary data.</text>
</comment>
<protein>
    <recommendedName>
        <fullName evidence="4">Secreted protein</fullName>
    </recommendedName>
</protein>
<name>A0A8T0IYR1_CERPU</name>
<feature type="signal peptide" evidence="1">
    <location>
        <begin position="1"/>
        <end position="18"/>
    </location>
</feature>
<evidence type="ECO:0000256" key="1">
    <source>
        <dbReference type="SAM" id="SignalP"/>
    </source>
</evidence>
<sequence length="73" mass="7939">MGFRALFISLFLNVSCEGGNILLFNVNEEGTSLQTFLSLSVLLLKLHFTSSGGISNTNETFHEILSVIFAGID</sequence>
<reference evidence="2" key="1">
    <citation type="submission" date="2020-06" db="EMBL/GenBank/DDBJ databases">
        <title>WGS assembly of Ceratodon purpureus strain R40.</title>
        <authorList>
            <person name="Carey S.B."/>
            <person name="Jenkins J."/>
            <person name="Shu S."/>
            <person name="Lovell J.T."/>
            <person name="Sreedasyam A."/>
            <person name="Maumus F."/>
            <person name="Tiley G.P."/>
            <person name="Fernandez-Pozo N."/>
            <person name="Barry K."/>
            <person name="Chen C."/>
            <person name="Wang M."/>
            <person name="Lipzen A."/>
            <person name="Daum C."/>
            <person name="Saski C.A."/>
            <person name="Payton A.C."/>
            <person name="Mcbreen J.C."/>
            <person name="Conrad R.E."/>
            <person name="Kollar L.M."/>
            <person name="Olsson S."/>
            <person name="Huttunen S."/>
            <person name="Landis J.B."/>
            <person name="Wickett N.J."/>
            <person name="Johnson M.G."/>
            <person name="Rensing S.A."/>
            <person name="Grimwood J."/>
            <person name="Schmutz J."/>
            <person name="Mcdaniel S.F."/>
        </authorList>
    </citation>
    <scope>NUCLEOTIDE SEQUENCE</scope>
    <source>
        <strain evidence="2">R40</strain>
    </source>
</reference>
<gene>
    <name evidence="2" type="ORF">KC19_2G238900</name>
</gene>
<proteinExistence type="predicted"/>